<protein>
    <submittedName>
        <fullName evidence="1">Uncharacterized protein</fullName>
    </submittedName>
</protein>
<reference evidence="2" key="2">
    <citation type="submission" date="2006-09" db="EMBL/GenBank/DDBJ databases">
        <title>The genome sequence of Plasmodium falciparum Dd2.</title>
        <authorList>
            <consortium name="The Broad Institute Genome Sequencing Platform"/>
            <person name="Birren B."/>
            <person name="Lander E."/>
            <person name="Galagan J."/>
            <person name="Nusbaum C."/>
            <person name="Devon K."/>
            <person name="Henn M."/>
            <person name="Jaffe D."/>
            <person name="Butler J."/>
            <person name="Alvarez P."/>
            <person name="Gnerre S."/>
            <person name="Grabherr M."/>
            <person name="Kleber M."/>
            <person name="Mauceli E."/>
            <person name="Brockman W."/>
            <person name="MacCallum I.A."/>
            <person name="Rounsley S."/>
            <person name="Young S."/>
            <person name="LaButti K."/>
            <person name="Pushparaj V."/>
            <person name="DeCaprio D."/>
            <person name="Crawford M."/>
            <person name="Koehrsen M."/>
            <person name="Engels R."/>
            <person name="Montgomery P."/>
            <person name="Pearson M."/>
            <person name="Howarth C."/>
            <person name="Larson L."/>
            <person name="Luoma S."/>
            <person name="White J."/>
            <person name="Kodira C."/>
            <person name="Zeng Q."/>
            <person name="O'Leary S."/>
            <person name="Yandava C."/>
            <person name="Alvarado L."/>
            <person name="Wirth D."/>
            <person name="Volkman S."/>
            <person name="Hartl D."/>
        </authorList>
    </citation>
    <scope>NUCLEOTIDE SEQUENCE [LARGE SCALE GENOMIC DNA]</scope>
</reference>
<evidence type="ECO:0000313" key="1">
    <source>
        <dbReference type="EMBL" id="KOB89227.1"/>
    </source>
</evidence>
<dbReference type="KEGG" id="pfd:PFDG_04776"/>
<gene>
    <name evidence="1" type="ORF">PFDG_04776</name>
</gene>
<dbReference type="Proteomes" id="UP000054282">
    <property type="component" value="Unassembled WGS sequence"/>
</dbReference>
<name>A0A0L7M8P7_PLAF4</name>
<evidence type="ECO:0000313" key="2">
    <source>
        <dbReference type="Proteomes" id="UP000054282"/>
    </source>
</evidence>
<dbReference type="EMBL" id="GG702044">
    <property type="protein sequence ID" value="KOB89227.1"/>
    <property type="molecule type" value="Genomic_DNA"/>
</dbReference>
<dbReference type="AlphaFoldDB" id="A0A0L7M8P7"/>
<accession>A0A0L7M8P7</accession>
<reference evidence="2" key="1">
    <citation type="submission" date="2006-09" db="EMBL/GenBank/DDBJ databases">
        <title>Annotation of Plasmodium falciparum Dd2.</title>
        <authorList>
            <consortium name="The Broad Institute Genome Sequencing Platform"/>
            <person name="Volkman S.K."/>
            <person name="Neafsey D.E."/>
            <person name="Dash A.P."/>
            <person name="Chitnis C.E."/>
            <person name="Hartl D.L."/>
            <person name="Young S.K."/>
            <person name="Zeng Q."/>
            <person name="Koehrsen M."/>
            <person name="Alvarado L."/>
            <person name="Berlin A."/>
            <person name="Borenstein D."/>
            <person name="Chapman S.B."/>
            <person name="Chen Z."/>
            <person name="Engels R."/>
            <person name="Freedman E."/>
            <person name="Gellesch M."/>
            <person name="Goldberg J."/>
            <person name="Griggs A."/>
            <person name="Gujja S."/>
            <person name="Heilman E.R."/>
            <person name="Heiman D.I."/>
            <person name="Howarth C."/>
            <person name="Jen D."/>
            <person name="Larson L."/>
            <person name="Mehta T."/>
            <person name="Neiman D."/>
            <person name="Park D."/>
            <person name="Pearson M."/>
            <person name="Roberts A."/>
            <person name="Saif S."/>
            <person name="Shea T."/>
            <person name="Shenoy N."/>
            <person name="Sisk P."/>
            <person name="Stolte C."/>
            <person name="Sykes S."/>
            <person name="Walk T."/>
            <person name="White J."/>
            <person name="Yandava C."/>
            <person name="Haas B."/>
            <person name="Henn M.R."/>
            <person name="Nusbaum C."/>
            <person name="Birren B."/>
        </authorList>
    </citation>
    <scope>NUCLEOTIDE SEQUENCE [LARGE SCALE GENOMIC DNA]</scope>
</reference>
<sequence length="81" mass="9788">MLLKMEQYDINNIEQRNNNIHNNYNMQTIEGCKYFVWKGNNVENKRTMIIDDDDDKVMMMVMMMNLIRTCKGLRNPLINRN</sequence>
<organism evidence="1 2">
    <name type="scientific">Plasmodium falciparum (isolate Dd2)</name>
    <dbReference type="NCBI Taxonomy" id="57267"/>
    <lineage>
        <taxon>Eukaryota</taxon>
        <taxon>Sar</taxon>
        <taxon>Alveolata</taxon>
        <taxon>Apicomplexa</taxon>
        <taxon>Aconoidasida</taxon>
        <taxon>Haemosporida</taxon>
        <taxon>Plasmodiidae</taxon>
        <taxon>Plasmodium</taxon>
        <taxon>Plasmodium (Laverania)</taxon>
    </lineage>
</organism>
<proteinExistence type="predicted"/>